<keyword evidence="8" id="KW-0418">Kinase</keyword>
<evidence type="ECO:0000256" key="6">
    <source>
        <dbReference type="SAM" id="Phobius"/>
    </source>
</evidence>
<evidence type="ECO:0000259" key="7">
    <source>
        <dbReference type="PROSITE" id="PS50885"/>
    </source>
</evidence>
<keyword evidence="5 6" id="KW-0472">Membrane</keyword>
<dbReference type="CDD" id="cd18774">
    <property type="entry name" value="PDC2_HK_sensor"/>
    <property type="match status" value="1"/>
</dbReference>
<evidence type="ECO:0000256" key="2">
    <source>
        <dbReference type="ARBA" id="ARBA00022475"/>
    </source>
</evidence>
<dbReference type="Pfam" id="PF00672">
    <property type="entry name" value="HAMP"/>
    <property type="match status" value="1"/>
</dbReference>
<feature type="domain" description="HAMP" evidence="7">
    <location>
        <begin position="311"/>
        <end position="363"/>
    </location>
</feature>
<organism evidence="8 9">
    <name type="scientific">Paenibacillus albidus</name>
    <dbReference type="NCBI Taxonomy" id="2041023"/>
    <lineage>
        <taxon>Bacteria</taxon>
        <taxon>Bacillati</taxon>
        <taxon>Bacillota</taxon>
        <taxon>Bacilli</taxon>
        <taxon>Bacillales</taxon>
        <taxon>Paenibacillaceae</taxon>
        <taxon>Paenibacillus</taxon>
    </lineage>
</organism>
<dbReference type="GO" id="GO:0000155">
    <property type="term" value="F:phosphorelay sensor kinase activity"/>
    <property type="evidence" value="ECO:0007669"/>
    <property type="project" value="InterPro"/>
</dbReference>
<keyword evidence="4" id="KW-0808">Transferase</keyword>
<evidence type="ECO:0000256" key="5">
    <source>
        <dbReference type="ARBA" id="ARBA00023136"/>
    </source>
</evidence>
<evidence type="ECO:0000313" key="9">
    <source>
        <dbReference type="Proteomes" id="UP000637643"/>
    </source>
</evidence>
<comment type="subcellular location">
    <subcellularLocation>
        <location evidence="1">Cell membrane</location>
        <topology evidence="1">Multi-pass membrane protein</topology>
    </subcellularLocation>
</comment>
<gene>
    <name evidence="8" type="primary">yesM</name>
    <name evidence="8" type="ORF">GCM10010912_34200</name>
</gene>
<dbReference type="InterPro" id="IPR010559">
    <property type="entry name" value="Sig_transdc_His_kin_internal"/>
</dbReference>
<dbReference type="CDD" id="cd06225">
    <property type="entry name" value="HAMP"/>
    <property type="match status" value="1"/>
</dbReference>
<keyword evidence="3" id="KW-0597">Phosphoprotein</keyword>
<dbReference type="RefSeq" id="WP_189026908.1">
    <property type="nucleotide sequence ID" value="NZ_BMKR01000013.1"/>
</dbReference>
<keyword evidence="9" id="KW-1185">Reference proteome</keyword>
<accession>A0A917FIR1</accession>
<dbReference type="SMART" id="SM00304">
    <property type="entry name" value="HAMP"/>
    <property type="match status" value="1"/>
</dbReference>
<keyword evidence="6" id="KW-1133">Transmembrane helix</keyword>
<reference evidence="8" key="1">
    <citation type="journal article" date="2014" name="Int. J. Syst. Evol. Microbiol.">
        <title>Complete genome sequence of Corynebacterium casei LMG S-19264T (=DSM 44701T), isolated from a smear-ripened cheese.</title>
        <authorList>
            <consortium name="US DOE Joint Genome Institute (JGI-PGF)"/>
            <person name="Walter F."/>
            <person name="Albersmeier A."/>
            <person name="Kalinowski J."/>
            <person name="Ruckert C."/>
        </authorList>
    </citation>
    <scope>NUCLEOTIDE SEQUENCE</scope>
    <source>
        <strain evidence="8">CGMCC 1.16134</strain>
    </source>
</reference>
<dbReference type="PROSITE" id="PS50885">
    <property type="entry name" value="HAMP"/>
    <property type="match status" value="1"/>
</dbReference>
<keyword evidence="2" id="KW-1003">Cell membrane</keyword>
<evidence type="ECO:0000256" key="3">
    <source>
        <dbReference type="ARBA" id="ARBA00022553"/>
    </source>
</evidence>
<reference evidence="8" key="2">
    <citation type="submission" date="2020-09" db="EMBL/GenBank/DDBJ databases">
        <authorList>
            <person name="Sun Q."/>
            <person name="Zhou Y."/>
        </authorList>
    </citation>
    <scope>NUCLEOTIDE SEQUENCE</scope>
    <source>
        <strain evidence="8">CGMCC 1.16134</strain>
    </source>
</reference>
<comment type="caution">
    <text evidence="8">The sequence shown here is derived from an EMBL/GenBank/DDBJ whole genome shotgun (WGS) entry which is preliminary data.</text>
</comment>
<dbReference type="SUPFAM" id="SSF158472">
    <property type="entry name" value="HAMP domain-like"/>
    <property type="match status" value="1"/>
</dbReference>
<evidence type="ECO:0000256" key="4">
    <source>
        <dbReference type="ARBA" id="ARBA00022679"/>
    </source>
</evidence>
<dbReference type="AlphaFoldDB" id="A0A917FIR1"/>
<dbReference type="GO" id="GO:0005886">
    <property type="term" value="C:plasma membrane"/>
    <property type="evidence" value="ECO:0007669"/>
    <property type="project" value="UniProtKB-SubCell"/>
</dbReference>
<protein>
    <submittedName>
        <fullName evidence="8">Sensor histidine kinase YesM</fullName>
    </submittedName>
</protein>
<dbReference type="PANTHER" id="PTHR34220">
    <property type="entry name" value="SENSOR HISTIDINE KINASE YPDA"/>
    <property type="match status" value="1"/>
</dbReference>
<name>A0A917FIR1_9BACL</name>
<dbReference type="InterPro" id="IPR050640">
    <property type="entry name" value="Bact_2-comp_sensor_kinase"/>
</dbReference>
<dbReference type="EMBL" id="BMKR01000013">
    <property type="protein sequence ID" value="GGF86062.1"/>
    <property type="molecule type" value="Genomic_DNA"/>
</dbReference>
<dbReference type="PANTHER" id="PTHR34220:SF7">
    <property type="entry name" value="SENSOR HISTIDINE KINASE YPDA"/>
    <property type="match status" value="1"/>
</dbReference>
<dbReference type="SUPFAM" id="SSF55874">
    <property type="entry name" value="ATPase domain of HSP90 chaperone/DNA topoisomerase II/histidine kinase"/>
    <property type="match status" value="1"/>
</dbReference>
<evidence type="ECO:0000313" key="8">
    <source>
        <dbReference type="EMBL" id="GGF86062.1"/>
    </source>
</evidence>
<evidence type="ECO:0000256" key="1">
    <source>
        <dbReference type="ARBA" id="ARBA00004651"/>
    </source>
</evidence>
<proteinExistence type="predicted"/>
<feature type="transmembrane region" description="Helical" evidence="6">
    <location>
        <begin position="290"/>
        <end position="310"/>
    </location>
</feature>
<dbReference type="Pfam" id="PF06580">
    <property type="entry name" value="His_kinase"/>
    <property type="match status" value="1"/>
</dbReference>
<feature type="transmembrane region" description="Helical" evidence="6">
    <location>
        <begin position="12"/>
        <end position="28"/>
    </location>
</feature>
<dbReference type="Gene3D" id="3.30.565.10">
    <property type="entry name" value="Histidine kinase-like ATPase, C-terminal domain"/>
    <property type="match status" value="1"/>
</dbReference>
<dbReference type="Proteomes" id="UP000637643">
    <property type="component" value="Unassembled WGS sequence"/>
</dbReference>
<keyword evidence="6" id="KW-0812">Transmembrane</keyword>
<dbReference type="Gene3D" id="6.10.340.10">
    <property type="match status" value="1"/>
</dbReference>
<sequence>MPKTNLFKKVLLILWILLTPLTLMFMYFNKVSIGVVREEIETNSRSRLSFYMQRIDSEFDKFVTSIANLNNDPSIQAFTRMEAGASAYTKFQSKLEAGKELSSINYGSWEHSYSLYAINSGETVTTHYSVQYNDYFVKKLREKGYEQFRWSYDAPASPSVRPAFVWWVSEPFSAHNAAMDSNMIAEIRVNTRDLAGLLDEFKGESSGVPFLFHSGDPVIRPANSDNGEIAEISARFLEREELAPEGTFTASVNDVEYMVSYTTSEELEWALIEYVPLEQILQPITSSRKWFWAFLGLLVTLGVLSAYLLYRNIQVPIRKLYVAAKKLEGGSYSYRLPQNRSDEFGYLFEQFNSMTVQIGDLIDRVYAEELRSREATLKQLQSQINPHFLYNCLFFIKNMTRLGEQQAVMAMAVKLGDFFRYTTHVDQQEAALREEIQLVDNYLSIQKMRMKRLTFSITIPEQLHGITVPRLLLQPIVENAIIHGIEPKEGEALIRMEGGRVSVNGRPAYAIVVEDNGAGMEEAALHALRERLQSGQELTESCGLRNVHLRLIHRFGEGSGLVIEHSVLGGLRVTVRWMDQASPPE</sequence>
<dbReference type="InterPro" id="IPR003660">
    <property type="entry name" value="HAMP_dom"/>
</dbReference>
<dbReference type="InterPro" id="IPR036890">
    <property type="entry name" value="HATPase_C_sf"/>
</dbReference>